<feature type="region of interest" description="Disordered" evidence="2">
    <location>
        <begin position="50"/>
        <end position="71"/>
    </location>
</feature>
<dbReference type="AlphaFoldDB" id="E2BBM4"/>
<sequence length="438" mass="50670">MTMSAYKINSPRVHDRDRLVGGADVSEEPAAKSEVEPAIAVPVVPELDTEVSDIPLPSSDLPPTPVDDTVQPAAKVKDPENKQSLPASGPCCVCISRTPGLVGARDRKVDEIIEYVHQNLEEAVRALATLGENFEHDLKWSGIVQNKISSCKNEINNLSKELLAQACEMADLKAQIADYQSKETSRTGKRQTDDQSKENEKDKKYDDDIEELKTKIEEDEEIDQKKAAKEKNGERPKKETERERDRRETEEMQKRRTEEDQERRRTEEDQERRRTEEDQERRRTEEDERDREDREDEQRETDRKRFTKDPQRKTKENAFRTVLVQSTEQEKERIKYESKVVVPKRRRRDRDLHKYRISPRSADNVSLSARQLEAEVTRLRKENERIMKERVEYENAIQRALLRGVSSLNVEALRVLRCPPIPCCSPCAPCPAITVVSP</sequence>
<feature type="region of interest" description="Disordered" evidence="2">
    <location>
        <begin position="1"/>
        <end position="37"/>
    </location>
</feature>
<feature type="compositionally biased region" description="Basic and acidic residues" evidence="2">
    <location>
        <begin position="296"/>
        <end position="318"/>
    </location>
</feature>
<name>E2BBM4_HARSA</name>
<dbReference type="EMBL" id="GL447128">
    <property type="protein sequence ID" value="EFN86901.1"/>
    <property type="molecule type" value="Genomic_DNA"/>
</dbReference>
<protein>
    <submittedName>
        <fullName evidence="3">Uncharacterized protein</fullName>
    </submittedName>
</protein>
<keyword evidence="1" id="KW-0175">Coiled coil</keyword>
<dbReference type="STRING" id="610380.E2BBM4"/>
<feature type="compositionally biased region" description="Basic and acidic residues" evidence="2">
    <location>
        <begin position="223"/>
        <end position="286"/>
    </location>
</feature>
<feature type="region of interest" description="Disordered" evidence="2">
    <location>
        <begin position="178"/>
        <end position="319"/>
    </location>
</feature>
<evidence type="ECO:0000313" key="3">
    <source>
        <dbReference type="EMBL" id="EFN86901.1"/>
    </source>
</evidence>
<evidence type="ECO:0000313" key="4">
    <source>
        <dbReference type="Proteomes" id="UP000008237"/>
    </source>
</evidence>
<dbReference type="OrthoDB" id="7553559at2759"/>
<dbReference type="Proteomes" id="UP000008237">
    <property type="component" value="Unassembled WGS sequence"/>
</dbReference>
<accession>E2BBM4</accession>
<gene>
    <name evidence="3" type="ORF">EAI_11961</name>
</gene>
<keyword evidence="4" id="KW-1185">Reference proteome</keyword>
<feature type="coiled-coil region" evidence="1">
    <location>
        <begin position="362"/>
        <end position="403"/>
    </location>
</feature>
<proteinExistence type="predicted"/>
<feature type="compositionally biased region" description="Basic and acidic residues" evidence="2">
    <location>
        <begin position="180"/>
        <end position="216"/>
    </location>
</feature>
<dbReference type="InParanoid" id="E2BBM4"/>
<dbReference type="OMA" id="WSGIVQN"/>
<organism evidence="4">
    <name type="scientific">Harpegnathos saltator</name>
    <name type="common">Jerdon's jumping ant</name>
    <dbReference type="NCBI Taxonomy" id="610380"/>
    <lineage>
        <taxon>Eukaryota</taxon>
        <taxon>Metazoa</taxon>
        <taxon>Ecdysozoa</taxon>
        <taxon>Arthropoda</taxon>
        <taxon>Hexapoda</taxon>
        <taxon>Insecta</taxon>
        <taxon>Pterygota</taxon>
        <taxon>Neoptera</taxon>
        <taxon>Endopterygota</taxon>
        <taxon>Hymenoptera</taxon>
        <taxon>Apocrita</taxon>
        <taxon>Aculeata</taxon>
        <taxon>Formicoidea</taxon>
        <taxon>Formicidae</taxon>
        <taxon>Ponerinae</taxon>
        <taxon>Ponerini</taxon>
        <taxon>Harpegnathos</taxon>
    </lineage>
</organism>
<evidence type="ECO:0000256" key="1">
    <source>
        <dbReference type="SAM" id="Coils"/>
    </source>
</evidence>
<evidence type="ECO:0000256" key="2">
    <source>
        <dbReference type="SAM" id="MobiDB-lite"/>
    </source>
</evidence>
<reference evidence="3 4" key="1">
    <citation type="journal article" date="2010" name="Science">
        <title>Genomic comparison of the ants Camponotus floridanus and Harpegnathos saltator.</title>
        <authorList>
            <person name="Bonasio R."/>
            <person name="Zhang G."/>
            <person name="Ye C."/>
            <person name="Mutti N.S."/>
            <person name="Fang X."/>
            <person name="Qin N."/>
            <person name="Donahue G."/>
            <person name="Yang P."/>
            <person name="Li Q."/>
            <person name="Li C."/>
            <person name="Zhang P."/>
            <person name="Huang Z."/>
            <person name="Berger S.L."/>
            <person name="Reinberg D."/>
            <person name="Wang J."/>
            <person name="Liebig J."/>
        </authorList>
    </citation>
    <scope>NUCLEOTIDE SEQUENCE [LARGE SCALE GENOMIC DNA]</scope>
    <source>
        <strain evidence="3 4">R22 G/1</strain>
    </source>
</reference>